<protein>
    <submittedName>
        <fullName evidence="1">Uncharacterized protein</fullName>
    </submittedName>
</protein>
<comment type="caution">
    <text evidence="1">The sequence shown here is derived from an EMBL/GenBank/DDBJ whole genome shotgun (WGS) entry which is preliminary data.</text>
</comment>
<organism evidence="1 2">
    <name type="scientific">Dreissena polymorpha</name>
    <name type="common">Zebra mussel</name>
    <name type="synonym">Mytilus polymorpha</name>
    <dbReference type="NCBI Taxonomy" id="45954"/>
    <lineage>
        <taxon>Eukaryota</taxon>
        <taxon>Metazoa</taxon>
        <taxon>Spiralia</taxon>
        <taxon>Lophotrochozoa</taxon>
        <taxon>Mollusca</taxon>
        <taxon>Bivalvia</taxon>
        <taxon>Autobranchia</taxon>
        <taxon>Heteroconchia</taxon>
        <taxon>Euheterodonta</taxon>
        <taxon>Imparidentia</taxon>
        <taxon>Neoheterodontei</taxon>
        <taxon>Myida</taxon>
        <taxon>Dreissenoidea</taxon>
        <taxon>Dreissenidae</taxon>
        <taxon>Dreissena</taxon>
    </lineage>
</organism>
<evidence type="ECO:0000313" key="2">
    <source>
        <dbReference type="Proteomes" id="UP000828390"/>
    </source>
</evidence>
<reference evidence="1" key="1">
    <citation type="journal article" date="2019" name="bioRxiv">
        <title>The Genome of the Zebra Mussel, Dreissena polymorpha: A Resource for Invasive Species Research.</title>
        <authorList>
            <person name="McCartney M.A."/>
            <person name="Auch B."/>
            <person name="Kono T."/>
            <person name="Mallez S."/>
            <person name="Zhang Y."/>
            <person name="Obille A."/>
            <person name="Becker A."/>
            <person name="Abrahante J.E."/>
            <person name="Garbe J."/>
            <person name="Badalamenti J.P."/>
            <person name="Herman A."/>
            <person name="Mangelson H."/>
            <person name="Liachko I."/>
            <person name="Sullivan S."/>
            <person name="Sone E.D."/>
            <person name="Koren S."/>
            <person name="Silverstein K.A.T."/>
            <person name="Beckman K.B."/>
            <person name="Gohl D.M."/>
        </authorList>
    </citation>
    <scope>NUCLEOTIDE SEQUENCE</scope>
    <source>
        <strain evidence="1">Duluth1</strain>
        <tissue evidence="1">Whole animal</tissue>
    </source>
</reference>
<dbReference type="EMBL" id="JAIWYP010000001">
    <property type="protein sequence ID" value="KAH3879672.1"/>
    <property type="molecule type" value="Genomic_DNA"/>
</dbReference>
<reference evidence="1" key="2">
    <citation type="submission" date="2020-11" db="EMBL/GenBank/DDBJ databases">
        <authorList>
            <person name="McCartney M.A."/>
            <person name="Auch B."/>
            <person name="Kono T."/>
            <person name="Mallez S."/>
            <person name="Becker A."/>
            <person name="Gohl D.M."/>
            <person name="Silverstein K.A.T."/>
            <person name="Koren S."/>
            <person name="Bechman K.B."/>
            <person name="Herman A."/>
            <person name="Abrahante J.E."/>
            <person name="Garbe J."/>
        </authorList>
    </citation>
    <scope>NUCLEOTIDE SEQUENCE</scope>
    <source>
        <strain evidence="1">Duluth1</strain>
        <tissue evidence="1">Whole animal</tissue>
    </source>
</reference>
<accession>A0A9D4MQY0</accession>
<gene>
    <name evidence="1" type="ORF">DPMN_003578</name>
</gene>
<proteinExistence type="predicted"/>
<evidence type="ECO:0000313" key="1">
    <source>
        <dbReference type="EMBL" id="KAH3879672.1"/>
    </source>
</evidence>
<dbReference type="Proteomes" id="UP000828390">
    <property type="component" value="Unassembled WGS sequence"/>
</dbReference>
<sequence length="53" mass="5502">MRHPTTGGGDAVQLTSSEEVLASTMQGHPVVQGLTGGVDSDGNHLLFKNEVII</sequence>
<keyword evidence="2" id="KW-1185">Reference proteome</keyword>
<name>A0A9D4MQY0_DREPO</name>
<dbReference type="AlphaFoldDB" id="A0A9D4MQY0"/>